<reference evidence="1 2" key="1">
    <citation type="submission" date="2021-06" db="EMBL/GenBank/DDBJ databases">
        <title>Sphingomonas sp. XMGL2, whole genome shotgun sequencing project.</title>
        <authorList>
            <person name="Zhao G."/>
            <person name="Shen L."/>
        </authorList>
    </citation>
    <scope>NUCLEOTIDE SEQUENCE [LARGE SCALE GENOMIC DNA]</scope>
    <source>
        <strain evidence="1 2">XMGL2</strain>
    </source>
</reference>
<dbReference type="RefSeq" id="WP_216325990.1">
    <property type="nucleotide sequence ID" value="NZ_JAHKRT010000007.1"/>
</dbReference>
<dbReference type="EMBL" id="JAHKRT010000007">
    <property type="protein sequence ID" value="MBU3078909.1"/>
    <property type="molecule type" value="Genomic_DNA"/>
</dbReference>
<evidence type="ECO:0000313" key="1">
    <source>
        <dbReference type="EMBL" id="MBU3078909.1"/>
    </source>
</evidence>
<gene>
    <name evidence="1" type="ORF">KOF26_13660</name>
</gene>
<evidence type="ECO:0000313" key="2">
    <source>
        <dbReference type="Proteomes" id="UP000776276"/>
    </source>
</evidence>
<dbReference type="Proteomes" id="UP000776276">
    <property type="component" value="Unassembled WGS sequence"/>
</dbReference>
<organism evidence="1 2">
    <name type="scientific">Sphingomonas quercus</name>
    <dbReference type="NCBI Taxonomy" id="2842451"/>
    <lineage>
        <taxon>Bacteria</taxon>
        <taxon>Pseudomonadati</taxon>
        <taxon>Pseudomonadota</taxon>
        <taxon>Alphaproteobacteria</taxon>
        <taxon>Sphingomonadales</taxon>
        <taxon>Sphingomonadaceae</taxon>
        <taxon>Sphingomonas</taxon>
    </lineage>
</organism>
<protein>
    <submittedName>
        <fullName evidence="1">Cytochrome C biogenesis protein</fullName>
    </submittedName>
</protein>
<comment type="caution">
    <text evidence="1">The sequence shown here is derived from an EMBL/GenBank/DDBJ whole genome shotgun (WGS) entry which is preliminary data.</text>
</comment>
<dbReference type="Pfam" id="PF14559">
    <property type="entry name" value="TPR_19"/>
    <property type="match status" value="1"/>
</dbReference>
<keyword evidence="2" id="KW-1185">Reference proteome</keyword>
<sequence length="207" mass="22312">MTGWVILVVLAVAVAVALIRFGRLSGSARELALAALLLGIAGYAWQGSPGEPGQPTRPRDIGMQPDSAFAQQRGALLQRFGTSAQWLDFADALHRMGRDRESVIAIKSGLKERPRDANLWVGLGNALVLAGDGMVSPAARLAFERAAQLAPDHPGPPYFLALSYAQSGQVDQALEIWRALLARTPPTVAWRAEIEKRIAEAEAQLQR</sequence>
<name>A0ABS6BNS9_9SPHN</name>
<accession>A0ABS6BNS9</accession>
<proteinExistence type="predicted"/>